<dbReference type="SUPFAM" id="SSF54427">
    <property type="entry name" value="NTF2-like"/>
    <property type="match status" value="1"/>
</dbReference>
<keyword evidence="2" id="KW-1185">Reference proteome</keyword>
<reference evidence="1" key="1">
    <citation type="submission" date="2021-06" db="EMBL/GenBank/DDBJ databases">
        <title>Comparative genomics, transcriptomics and evolutionary studies reveal genomic signatures of adaptation to plant cell wall in hemibiotrophic fungi.</title>
        <authorList>
            <consortium name="DOE Joint Genome Institute"/>
            <person name="Baroncelli R."/>
            <person name="Diaz J.F."/>
            <person name="Benocci T."/>
            <person name="Peng M."/>
            <person name="Battaglia E."/>
            <person name="Haridas S."/>
            <person name="Andreopoulos W."/>
            <person name="Labutti K."/>
            <person name="Pangilinan J."/>
            <person name="Floch G.L."/>
            <person name="Makela M.R."/>
            <person name="Henrissat B."/>
            <person name="Grigoriev I.V."/>
            <person name="Crouch J.A."/>
            <person name="De Vries R.P."/>
            <person name="Sukno S.A."/>
            <person name="Thon M.R."/>
        </authorList>
    </citation>
    <scope>NUCLEOTIDE SEQUENCE</scope>
    <source>
        <strain evidence="1">MAFF235873</strain>
    </source>
</reference>
<dbReference type="EMBL" id="MU842825">
    <property type="protein sequence ID" value="KAK2032981.1"/>
    <property type="molecule type" value="Genomic_DNA"/>
</dbReference>
<evidence type="ECO:0008006" key="3">
    <source>
        <dbReference type="Google" id="ProtNLM"/>
    </source>
</evidence>
<proteinExistence type="predicted"/>
<protein>
    <recommendedName>
        <fullName evidence="3">SnoaL-like domain-containing protein</fullName>
    </recommendedName>
</protein>
<gene>
    <name evidence="1" type="ORF">LX32DRAFT_725421</name>
</gene>
<comment type="caution">
    <text evidence="1">The sequence shown here is derived from an EMBL/GenBank/DDBJ whole genome shotgun (WGS) entry which is preliminary data.</text>
</comment>
<dbReference type="InterPro" id="IPR032710">
    <property type="entry name" value="NTF2-like_dom_sf"/>
</dbReference>
<dbReference type="Proteomes" id="UP001232148">
    <property type="component" value="Unassembled WGS sequence"/>
</dbReference>
<accession>A0AAD9M3I2</accession>
<dbReference type="Gene3D" id="3.10.450.50">
    <property type="match status" value="1"/>
</dbReference>
<dbReference type="AlphaFoldDB" id="A0AAD9M3I2"/>
<sequence>MAILDYEYDSSAIPAEIKRGIDFLYEAADRKDAVDAWAGCFSKSGRLLKGAQSPTGTEALRDYLAGSWNNTDSRVHDVKSVSVIQTSPLTLKIEGHTTYQRSDGQQEARTWTAEQSYVQEDGMQKIAEYKINFNMLS</sequence>
<organism evidence="1 2">
    <name type="scientific">Colletotrichum zoysiae</name>
    <dbReference type="NCBI Taxonomy" id="1216348"/>
    <lineage>
        <taxon>Eukaryota</taxon>
        <taxon>Fungi</taxon>
        <taxon>Dikarya</taxon>
        <taxon>Ascomycota</taxon>
        <taxon>Pezizomycotina</taxon>
        <taxon>Sordariomycetes</taxon>
        <taxon>Hypocreomycetidae</taxon>
        <taxon>Glomerellales</taxon>
        <taxon>Glomerellaceae</taxon>
        <taxon>Colletotrichum</taxon>
        <taxon>Colletotrichum graminicola species complex</taxon>
    </lineage>
</organism>
<name>A0AAD9M3I2_9PEZI</name>
<evidence type="ECO:0000313" key="2">
    <source>
        <dbReference type="Proteomes" id="UP001232148"/>
    </source>
</evidence>
<evidence type="ECO:0000313" key="1">
    <source>
        <dbReference type="EMBL" id="KAK2032981.1"/>
    </source>
</evidence>